<dbReference type="PANTHER" id="PTHR43211:SF1">
    <property type="entry name" value="BLL6422 PROTEIN"/>
    <property type="match status" value="1"/>
</dbReference>
<dbReference type="InterPro" id="IPR036663">
    <property type="entry name" value="Fumarylacetoacetase_C_sf"/>
</dbReference>
<dbReference type="Gene3D" id="3.90.850.10">
    <property type="entry name" value="Fumarylacetoacetase-like, C-terminal domain"/>
    <property type="match status" value="1"/>
</dbReference>
<evidence type="ECO:0000259" key="1">
    <source>
        <dbReference type="Pfam" id="PF01557"/>
    </source>
</evidence>
<feature type="domain" description="Fumarylacetoacetase-like C-terminal" evidence="1">
    <location>
        <begin position="117"/>
        <end position="304"/>
    </location>
</feature>
<dbReference type="Proteomes" id="UP000249616">
    <property type="component" value="Chromosome"/>
</dbReference>
<name>A0A2Z4ITS8_9ACTN</name>
<dbReference type="AlphaFoldDB" id="A0A2Z4ITS8"/>
<keyword evidence="3" id="KW-1185">Reference proteome</keyword>
<accession>A0A2Z4ITS8</accession>
<dbReference type="InterPro" id="IPR011234">
    <property type="entry name" value="Fumarylacetoacetase-like_C"/>
</dbReference>
<sequence>MEIRRINAGRAGLRTEIREDAARPWRVTEDPAPLGYRSPFTAEYEAECAARAKVQDGGAALPFQPLSFRDFMFYEQHNIDAARGYTRRFQPRLSSFAKAVERVTGRTFKPYLPKPLWYKEPIYYMSNAVTFVPSGTPVSFPSYSQALDYELEIGFVLNRPVRDADPHEAEAAIGALVLLCDFSARDVQIPEMRSGFGPQKSKHFVSSLSDTAVTPEEVLPVWQKLAGSVRINGERVAGPSAEGAKYTLGEAIAHASASEQLLPGELFGTGTLTGGSGMEQGIWLRPGDHLELELPGVGRIQHDIRQPLRPTPPPAGRV</sequence>
<dbReference type="EMBL" id="CP030073">
    <property type="protein sequence ID" value="AWW35643.1"/>
    <property type="molecule type" value="Genomic_DNA"/>
</dbReference>
<reference evidence="2 3" key="1">
    <citation type="journal article" date="2019" name="Int. J. Syst. Evol. Microbiol.">
        <title>Streptomyces cadmiisoli sp. nov., a novel actinomycete isolated from cadmium-contaminated soil.</title>
        <authorList>
            <person name="Li K."/>
            <person name="Tang X."/>
            <person name="Zhao J."/>
            <person name="Guo Y."/>
            <person name="Tang Y."/>
            <person name="Gao J."/>
        </authorList>
    </citation>
    <scope>NUCLEOTIDE SEQUENCE [LARGE SCALE GENOMIC DNA]</scope>
    <source>
        <strain evidence="2 3">ZFG47</strain>
    </source>
</reference>
<dbReference type="Pfam" id="PF01557">
    <property type="entry name" value="FAA_hydrolase"/>
    <property type="match status" value="1"/>
</dbReference>
<gene>
    <name evidence="2" type="ORF">DN051_02335</name>
</gene>
<dbReference type="SUPFAM" id="SSF56529">
    <property type="entry name" value="FAH"/>
    <property type="match status" value="1"/>
</dbReference>
<evidence type="ECO:0000313" key="2">
    <source>
        <dbReference type="EMBL" id="AWW35643.1"/>
    </source>
</evidence>
<dbReference type="PANTHER" id="PTHR43211">
    <property type="entry name" value="FUMARYLACETOACETATE HYDROLASE"/>
    <property type="match status" value="1"/>
</dbReference>
<keyword evidence="2" id="KW-0378">Hydrolase</keyword>
<organism evidence="2 3">
    <name type="scientific">Streptomyces cadmiisoli</name>
    <dbReference type="NCBI Taxonomy" id="2184053"/>
    <lineage>
        <taxon>Bacteria</taxon>
        <taxon>Bacillati</taxon>
        <taxon>Actinomycetota</taxon>
        <taxon>Actinomycetes</taxon>
        <taxon>Kitasatosporales</taxon>
        <taxon>Streptomycetaceae</taxon>
        <taxon>Streptomyces</taxon>
        <taxon>Streptomyces aurantiacus group</taxon>
    </lineage>
</organism>
<dbReference type="KEGG" id="scad:DN051_02335"/>
<evidence type="ECO:0000313" key="3">
    <source>
        <dbReference type="Proteomes" id="UP000249616"/>
    </source>
</evidence>
<dbReference type="RefSeq" id="WP_112437804.1">
    <property type="nucleotide sequence ID" value="NZ_CP030073.1"/>
</dbReference>
<dbReference type="GO" id="GO:0016787">
    <property type="term" value="F:hydrolase activity"/>
    <property type="evidence" value="ECO:0007669"/>
    <property type="project" value="UniProtKB-KW"/>
</dbReference>
<protein>
    <submittedName>
        <fullName evidence="2">Fumarylacetoacetate hydrolase family protein</fullName>
    </submittedName>
</protein>
<proteinExistence type="predicted"/>